<keyword evidence="3" id="KW-1003">Cell membrane</keyword>
<dbReference type="InterPro" id="IPR005894">
    <property type="entry name" value="DrrA"/>
</dbReference>
<keyword evidence="4" id="KW-0547">Nucleotide-binding</keyword>
<keyword evidence="7" id="KW-0472">Membrane</keyword>
<dbReference type="InterPro" id="IPR017871">
    <property type="entry name" value="ABC_transporter-like_CS"/>
</dbReference>
<evidence type="ECO:0000256" key="5">
    <source>
        <dbReference type="ARBA" id="ARBA00022840"/>
    </source>
</evidence>
<evidence type="ECO:0000256" key="3">
    <source>
        <dbReference type="ARBA" id="ARBA00022475"/>
    </source>
</evidence>
<dbReference type="InterPro" id="IPR003593">
    <property type="entry name" value="AAA+_ATPase"/>
</dbReference>
<dbReference type="PANTHER" id="PTHR43582">
    <property type="entry name" value="LINEARMYCIN RESISTANCE ATP-BINDING PROTEIN LNRL"/>
    <property type="match status" value="1"/>
</dbReference>
<sequence length="328" mass="36843">MPIITVEDLTKKFGNITAVDNISFEVEKGTIFGFLGPNGAGKTTTINILCTLLSPTSGKASINGYDCMRESAEVRRKIGIVFQDNTLDKELTAYENLLFHSYLYNVSKNERKKRIDDALNFVGLYERKNDAVKKFSGGMKRRLEVARAIIHQPKVLFLDEPTLGLDPQSRTNLWEFISKLPEKHDVTIFMTTHYMEEAEICNKIAIIDNGKLIAQGSPDDLKKMVGGDVIYLKTKDNALAIDKIKKSLNLDAEEKNGEIFISVSRGDACIPKLISTLTDMVLSVRLQRPTLNDVFLKLTGKTIRPETVSGGDELKESIRSYRRKFDRG</sequence>
<dbReference type="GO" id="GO:0005886">
    <property type="term" value="C:plasma membrane"/>
    <property type="evidence" value="ECO:0007669"/>
    <property type="project" value="UniProtKB-SubCell"/>
</dbReference>
<name>A0A5J4L540_9ZZZZ</name>
<dbReference type="GO" id="GO:1900753">
    <property type="term" value="P:doxorubicin transport"/>
    <property type="evidence" value="ECO:0007669"/>
    <property type="project" value="InterPro"/>
</dbReference>
<evidence type="ECO:0000313" key="10">
    <source>
        <dbReference type="EMBL" id="GER93990.1"/>
    </source>
</evidence>
<evidence type="ECO:0000256" key="8">
    <source>
        <dbReference type="ARBA" id="ARBA00049985"/>
    </source>
</evidence>
<dbReference type="NCBIfam" id="TIGR01188">
    <property type="entry name" value="drrA"/>
    <property type="match status" value="1"/>
</dbReference>
<organism evidence="10">
    <name type="scientific">hot springs metagenome</name>
    <dbReference type="NCBI Taxonomy" id="433727"/>
    <lineage>
        <taxon>unclassified sequences</taxon>
        <taxon>metagenomes</taxon>
        <taxon>ecological metagenomes</taxon>
    </lineage>
</organism>
<evidence type="ECO:0000259" key="9">
    <source>
        <dbReference type="PROSITE" id="PS50893"/>
    </source>
</evidence>
<comment type="caution">
    <text evidence="10">The sequence shown here is derived from an EMBL/GenBank/DDBJ whole genome shotgun (WGS) entry which is preliminary data.</text>
</comment>
<keyword evidence="6" id="KW-1278">Translocase</keyword>
<protein>
    <submittedName>
        <fullName evidence="10">ABC transporter ATP-binding protein</fullName>
    </submittedName>
</protein>
<dbReference type="EMBL" id="BLAB01000001">
    <property type="protein sequence ID" value="GER93990.1"/>
    <property type="molecule type" value="Genomic_DNA"/>
</dbReference>
<dbReference type="Gene3D" id="3.40.50.300">
    <property type="entry name" value="P-loop containing nucleotide triphosphate hydrolases"/>
    <property type="match status" value="1"/>
</dbReference>
<comment type="similarity">
    <text evidence="8">Belongs to the ABC transporter superfamily. Drug exporter-1 (DrugE1) (TC 3.A.1.105) family.</text>
</comment>
<dbReference type="InterPro" id="IPR003439">
    <property type="entry name" value="ABC_transporter-like_ATP-bd"/>
</dbReference>
<keyword evidence="2" id="KW-0813">Transport</keyword>
<dbReference type="GO" id="GO:0043215">
    <property type="term" value="P:daunorubicin transport"/>
    <property type="evidence" value="ECO:0007669"/>
    <property type="project" value="InterPro"/>
</dbReference>
<dbReference type="Pfam" id="PF00005">
    <property type="entry name" value="ABC_tran"/>
    <property type="match status" value="1"/>
</dbReference>
<dbReference type="PROSITE" id="PS00211">
    <property type="entry name" value="ABC_TRANSPORTER_1"/>
    <property type="match status" value="1"/>
</dbReference>
<dbReference type="PROSITE" id="PS50893">
    <property type="entry name" value="ABC_TRANSPORTER_2"/>
    <property type="match status" value="1"/>
</dbReference>
<feature type="domain" description="ABC transporter" evidence="9">
    <location>
        <begin position="4"/>
        <end position="234"/>
    </location>
</feature>
<evidence type="ECO:0000256" key="7">
    <source>
        <dbReference type="ARBA" id="ARBA00023136"/>
    </source>
</evidence>
<dbReference type="InterPro" id="IPR027417">
    <property type="entry name" value="P-loop_NTPase"/>
</dbReference>
<dbReference type="SMART" id="SM00382">
    <property type="entry name" value="AAA"/>
    <property type="match status" value="1"/>
</dbReference>
<keyword evidence="5 10" id="KW-0067">ATP-binding</keyword>
<dbReference type="SUPFAM" id="SSF52540">
    <property type="entry name" value="P-loop containing nucleoside triphosphate hydrolases"/>
    <property type="match status" value="1"/>
</dbReference>
<reference evidence="10" key="1">
    <citation type="submission" date="2019-10" db="EMBL/GenBank/DDBJ databases">
        <title>Metagenomic sequencing of thiosulfate-disproportionating enrichment culture.</title>
        <authorList>
            <person name="Umezawa K."/>
            <person name="Kojima H."/>
            <person name="Fukui M."/>
        </authorList>
    </citation>
    <scope>NUCLEOTIDE SEQUENCE</scope>
    <source>
        <strain evidence="10">45J</strain>
    </source>
</reference>
<evidence type="ECO:0000256" key="6">
    <source>
        <dbReference type="ARBA" id="ARBA00022967"/>
    </source>
</evidence>
<dbReference type="Pfam" id="PF13732">
    <property type="entry name" value="DrrA1-3_C"/>
    <property type="match status" value="1"/>
</dbReference>
<accession>A0A5J4L540</accession>
<dbReference type="GO" id="GO:0005524">
    <property type="term" value="F:ATP binding"/>
    <property type="evidence" value="ECO:0007669"/>
    <property type="project" value="UniProtKB-KW"/>
</dbReference>
<dbReference type="GO" id="GO:0016887">
    <property type="term" value="F:ATP hydrolysis activity"/>
    <property type="evidence" value="ECO:0007669"/>
    <property type="project" value="InterPro"/>
</dbReference>
<evidence type="ECO:0000256" key="1">
    <source>
        <dbReference type="ARBA" id="ARBA00004413"/>
    </source>
</evidence>
<dbReference type="FunFam" id="3.40.50.300:FF:000589">
    <property type="entry name" value="ABC transporter, ATP-binding subunit"/>
    <property type="match status" value="1"/>
</dbReference>
<dbReference type="InterPro" id="IPR025302">
    <property type="entry name" value="DrrA1/2-like_C"/>
</dbReference>
<dbReference type="PANTHER" id="PTHR43582:SF2">
    <property type="entry name" value="LINEARMYCIN RESISTANCE ATP-BINDING PROTEIN LNRL"/>
    <property type="match status" value="1"/>
</dbReference>
<proteinExistence type="inferred from homology"/>
<evidence type="ECO:0000256" key="2">
    <source>
        <dbReference type="ARBA" id="ARBA00022448"/>
    </source>
</evidence>
<comment type="subcellular location">
    <subcellularLocation>
        <location evidence="1">Cell membrane</location>
        <topology evidence="1">Peripheral membrane protein</topology>
        <orientation evidence="1">Cytoplasmic side</orientation>
    </subcellularLocation>
</comment>
<gene>
    <name evidence="10" type="ORF">A45J_1748</name>
</gene>
<dbReference type="AlphaFoldDB" id="A0A5J4L540"/>
<evidence type="ECO:0000256" key="4">
    <source>
        <dbReference type="ARBA" id="ARBA00022741"/>
    </source>
</evidence>